<dbReference type="Gene3D" id="1.10.720.30">
    <property type="entry name" value="SAP domain"/>
    <property type="match status" value="1"/>
</dbReference>
<dbReference type="Proteomes" id="UP001590951">
    <property type="component" value="Unassembled WGS sequence"/>
</dbReference>
<comment type="caution">
    <text evidence="1">The sequence shown here is derived from an EMBL/GenBank/DDBJ whole genome shotgun (WGS) entry which is preliminary data.</text>
</comment>
<sequence>MPWVHQSSYLDYKDAELHDMLRQHYLPLSCTKAQKASRMQAFVDAQPSLTTPCAHKSSYLEYKNAELSRELKKRRLPDSGTKVQKAARMQAFDDAHPFRFLEVPPLPKSEIRSIHSPPPIVSTTRPRSTGTMARFGSLGLFAAASSSALKVDFSSFAITILIFASVFSPACKTNLFAWFDTVGEAACKEIRHLSLQRKLDTSDVPTMDRVRARLSDEAIVVYTFFAFKGGTELAEIREIY</sequence>
<evidence type="ECO:0000313" key="2">
    <source>
        <dbReference type="Proteomes" id="UP001590951"/>
    </source>
</evidence>
<gene>
    <name evidence="1" type="ORF">ABVK25_000262</name>
</gene>
<organism evidence="1 2">
    <name type="scientific">Lepraria finkii</name>
    <dbReference type="NCBI Taxonomy" id="1340010"/>
    <lineage>
        <taxon>Eukaryota</taxon>
        <taxon>Fungi</taxon>
        <taxon>Dikarya</taxon>
        <taxon>Ascomycota</taxon>
        <taxon>Pezizomycotina</taxon>
        <taxon>Lecanoromycetes</taxon>
        <taxon>OSLEUM clade</taxon>
        <taxon>Lecanoromycetidae</taxon>
        <taxon>Lecanorales</taxon>
        <taxon>Lecanorineae</taxon>
        <taxon>Stereocaulaceae</taxon>
        <taxon>Lepraria</taxon>
    </lineage>
</organism>
<name>A0ABR4BMF5_9LECA</name>
<proteinExistence type="predicted"/>
<evidence type="ECO:0008006" key="3">
    <source>
        <dbReference type="Google" id="ProtNLM"/>
    </source>
</evidence>
<dbReference type="InterPro" id="IPR036361">
    <property type="entry name" value="SAP_dom_sf"/>
</dbReference>
<protein>
    <recommendedName>
        <fullName evidence="3">SAP domain-containing protein</fullName>
    </recommendedName>
</protein>
<dbReference type="EMBL" id="JBHFEH010000001">
    <property type="protein sequence ID" value="KAL2058970.1"/>
    <property type="molecule type" value="Genomic_DNA"/>
</dbReference>
<accession>A0ABR4BMF5</accession>
<evidence type="ECO:0000313" key="1">
    <source>
        <dbReference type="EMBL" id="KAL2058970.1"/>
    </source>
</evidence>
<keyword evidence="2" id="KW-1185">Reference proteome</keyword>
<reference evidence="1 2" key="1">
    <citation type="submission" date="2024-09" db="EMBL/GenBank/DDBJ databases">
        <title>Rethinking Asexuality: The Enigmatic Case of Functional Sexual Genes in Lepraria (Stereocaulaceae).</title>
        <authorList>
            <person name="Doellman M."/>
            <person name="Sun Y."/>
            <person name="Barcenas-Pena A."/>
            <person name="Lumbsch H.T."/>
            <person name="Grewe F."/>
        </authorList>
    </citation>
    <scope>NUCLEOTIDE SEQUENCE [LARGE SCALE GENOMIC DNA]</scope>
    <source>
        <strain evidence="1 2">Grewe 0041</strain>
    </source>
</reference>